<dbReference type="Pfam" id="PF00081">
    <property type="entry name" value="Sod_Fe_N"/>
    <property type="match status" value="1"/>
</dbReference>
<dbReference type="PANTHER" id="PTHR11404:SF6">
    <property type="entry name" value="SUPEROXIDE DISMUTASE [MN], MITOCHONDRIAL"/>
    <property type="match status" value="1"/>
</dbReference>
<dbReference type="SUPFAM" id="SSF46609">
    <property type="entry name" value="Fe,Mn superoxide dismutase (SOD), N-terminal domain"/>
    <property type="match status" value="1"/>
</dbReference>
<dbReference type="EMBL" id="AY813211">
    <property type="protein sequence ID" value="AAW24943.1"/>
    <property type="molecule type" value="mRNA"/>
</dbReference>
<evidence type="ECO:0000256" key="5">
    <source>
        <dbReference type="ARBA" id="ARBA00023002"/>
    </source>
</evidence>
<sequence>MVFRSSMSLVHILRSSVLRNYGVRFKHTLPPLPYDTSALEPVISKEIMQLHHSKHHAAYVNNLNIAEEQFADAMSKSDVTKMISLQVSLHLSNNFAFSKSHSLFLLKLLQKIKVENCKQWIMLVKNRSS</sequence>
<dbReference type="PRINTS" id="PR01703">
    <property type="entry name" value="MNSODISMTASE"/>
</dbReference>
<dbReference type="GO" id="GO:0030145">
    <property type="term" value="F:manganese ion binding"/>
    <property type="evidence" value="ECO:0007669"/>
    <property type="project" value="TreeGrafter"/>
</dbReference>
<keyword evidence="6" id="KW-0464">Manganese</keyword>
<evidence type="ECO:0000256" key="1">
    <source>
        <dbReference type="ARBA" id="ARBA00002170"/>
    </source>
</evidence>
<dbReference type="InterPro" id="IPR036324">
    <property type="entry name" value="Mn/Fe_SOD_N_sf"/>
</dbReference>
<proteinExistence type="evidence at transcript level"/>
<evidence type="ECO:0000256" key="7">
    <source>
        <dbReference type="ARBA" id="ARBA00049204"/>
    </source>
</evidence>
<protein>
    <recommendedName>
        <fullName evidence="3">superoxide dismutase</fullName>
        <ecNumber evidence="3">1.15.1.1</ecNumber>
    </recommendedName>
</protein>
<keyword evidence="4" id="KW-0479">Metal-binding</keyword>
<name>Q5DGW3_SCHJA</name>
<evidence type="ECO:0000259" key="8">
    <source>
        <dbReference type="Pfam" id="PF00081"/>
    </source>
</evidence>
<comment type="similarity">
    <text evidence="2">Belongs to the iron/manganese superoxide dismutase family.</text>
</comment>
<evidence type="ECO:0000256" key="6">
    <source>
        <dbReference type="ARBA" id="ARBA00023211"/>
    </source>
</evidence>
<feature type="domain" description="Manganese/iron superoxide dismutase N-terminal" evidence="8">
    <location>
        <begin position="26"/>
        <end position="106"/>
    </location>
</feature>
<organism evidence="9">
    <name type="scientific">Schistosoma japonicum</name>
    <name type="common">Blood fluke</name>
    <dbReference type="NCBI Taxonomy" id="6182"/>
    <lineage>
        <taxon>Eukaryota</taxon>
        <taxon>Metazoa</taxon>
        <taxon>Spiralia</taxon>
        <taxon>Lophotrochozoa</taxon>
        <taxon>Platyhelminthes</taxon>
        <taxon>Trematoda</taxon>
        <taxon>Digenea</taxon>
        <taxon>Strigeidida</taxon>
        <taxon>Schistosomatoidea</taxon>
        <taxon>Schistosomatidae</taxon>
        <taxon>Schistosoma</taxon>
    </lineage>
</organism>
<dbReference type="Gene3D" id="1.10.287.990">
    <property type="entry name" value="Fe,Mn superoxide dismutase (SOD) domain"/>
    <property type="match status" value="1"/>
</dbReference>
<dbReference type="GO" id="GO:0005739">
    <property type="term" value="C:mitochondrion"/>
    <property type="evidence" value="ECO:0007669"/>
    <property type="project" value="TreeGrafter"/>
</dbReference>
<reference evidence="9" key="1">
    <citation type="submission" date="2004-11" db="EMBL/GenBank/DDBJ databases">
        <title>The full-length cDNA sequences of Schistosoma japonicum genes.</title>
        <authorList>
            <person name="Han Z."/>
        </authorList>
    </citation>
    <scope>NUCLEOTIDE SEQUENCE</scope>
</reference>
<dbReference type="PANTHER" id="PTHR11404">
    <property type="entry name" value="SUPEROXIDE DISMUTASE 2"/>
    <property type="match status" value="1"/>
</dbReference>
<keyword evidence="5" id="KW-0560">Oxidoreductase</keyword>
<evidence type="ECO:0000256" key="2">
    <source>
        <dbReference type="ARBA" id="ARBA00008714"/>
    </source>
</evidence>
<evidence type="ECO:0000256" key="4">
    <source>
        <dbReference type="ARBA" id="ARBA00022723"/>
    </source>
</evidence>
<evidence type="ECO:0000313" key="9">
    <source>
        <dbReference type="EMBL" id="AAW24943.1"/>
    </source>
</evidence>
<reference evidence="9" key="2">
    <citation type="journal article" date="2006" name="PLoS Pathog.">
        <title>New perspectives on host-parasite interplay by comparative transcriptomic and proteomic analyses of Schistosoma japonicum.</title>
        <authorList>
            <person name="Liu F."/>
            <person name="Lu J."/>
            <person name="Hu W."/>
            <person name="Wang S.Y."/>
            <person name="Cui S.J."/>
            <person name="Chi M."/>
            <person name="Yan Q."/>
            <person name="Wang X.R."/>
            <person name="Song H.D."/>
            <person name="Xu X.N."/>
            <person name="Wang J.J."/>
            <person name="Zhang X.L."/>
            <person name="Zhang X."/>
            <person name="Wang Z.Q."/>
            <person name="Xue C.L."/>
            <person name="Brindley P.J."/>
            <person name="McManus D.P."/>
            <person name="Yang P.Y."/>
            <person name="Feng Z."/>
            <person name="Chen Z."/>
            <person name="Han Z.G."/>
        </authorList>
    </citation>
    <scope>NUCLEOTIDE SEQUENCE</scope>
</reference>
<comment type="catalytic activity">
    <reaction evidence="7">
        <text>2 superoxide + 2 H(+) = H2O2 + O2</text>
        <dbReference type="Rhea" id="RHEA:20696"/>
        <dbReference type="ChEBI" id="CHEBI:15378"/>
        <dbReference type="ChEBI" id="CHEBI:15379"/>
        <dbReference type="ChEBI" id="CHEBI:16240"/>
        <dbReference type="ChEBI" id="CHEBI:18421"/>
        <dbReference type="EC" id="1.15.1.1"/>
    </reaction>
</comment>
<dbReference type="InterPro" id="IPR019831">
    <property type="entry name" value="Mn/Fe_SOD_N"/>
</dbReference>
<dbReference type="GO" id="GO:0004784">
    <property type="term" value="F:superoxide dismutase activity"/>
    <property type="evidence" value="ECO:0007669"/>
    <property type="project" value="UniProtKB-EC"/>
</dbReference>
<dbReference type="InterPro" id="IPR001189">
    <property type="entry name" value="Mn/Fe_SOD"/>
</dbReference>
<dbReference type="EC" id="1.15.1.1" evidence="3"/>
<dbReference type="AlphaFoldDB" id="Q5DGW3"/>
<dbReference type="InterPro" id="IPR050265">
    <property type="entry name" value="Fe/Mn_Superoxide_Dismutase"/>
</dbReference>
<evidence type="ECO:0000256" key="3">
    <source>
        <dbReference type="ARBA" id="ARBA00012682"/>
    </source>
</evidence>
<accession>Q5DGW3</accession>
<comment type="function">
    <text evidence="1">Destroys superoxide anion radicals which are normally produced within the cells and which are toxic to biological systems.</text>
</comment>